<dbReference type="Proteomes" id="UP000718564">
    <property type="component" value="Unassembled WGS sequence"/>
</dbReference>
<organism evidence="1 2">
    <name type="scientific">Brasilonema bromeliae SPC951</name>
    <dbReference type="NCBI Taxonomy" id="385972"/>
    <lineage>
        <taxon>Bacteria</taxon>
        <taxon>Bacillati</taxon>
        <taxon>Cyanobacteriota</taxon>
        <taxon>Cyanophyceae</taxon>
        <taxon>Nostocales</taxon>
        <taxon>Scytonemataceae</taxon>
        <taxon>Brasilonema</taxon>
        <taxon>Bromeliae group (in: Brasilonema)</taxon>
    </lineage>
</organism>
<dbReference type="Pfam" id="PF11848">
    <property type="entry name" value="DUF3368"/>
    <property type="match status" value="1"/>
</dbReference>
<reference evidence="1 2" key="1">
    <citation type="submission" date="2018-06" db="EMBL/GenBank/DDBJ databases">
        <title>Comparative genomics of Brasilonema spp. strains.</title>
        <authorList>
            <person name="Alvarenga D.O."/>
            <person name="Fiore M.F."/>
            <person name="Varani A.M."/>
        </authorList>
    </citation>
    <scope>NUCLEOTIDE SEQUENCE [LARGE SCALE GENOMIC DNA]</scope>
    <source>
        <strain evidence="1 2">SPC951</strain>
    </source>
</reference>
<accession>A0ABX1P9A2</accession>
<sequence length="163" mass="17564">MLINRVIINSSPLIVLFKSQQAELLPQLFAEILVPEGVFEEVTIAGEDDAASRQLPRVSWIQRVEITTIAPEVAAWDLGKGESQVLSLALKTLANSAAIVDDRAARRCGQVLGITTIGTGGILIRAKRRGLIKSVSQGIEALRDAGLWLSDNVVNLLKQQAGE</sequence>
<comment type="caution">
    <text evidence="1">The sequence shown here is derived from an EMBL/GenBank/DDBJ whole genome shotgun (WGS) entry which is preliminary data.</text>
</comment>
<keyword evidence="2" id="KW-1185">Reference proteome</keyword>
<proteinExistence type="predicted"/>
<dbReference type="PANTHER" id="PTHR39550">
    <property type="entry name" value="SLL0658 PROTEIN"/>
    <property type="match status" value="1"/>
</dbReference>
<name>A0ABX1P9A2_9CYAN</name>
<dbReference type="InterPro" id="IPR021799">
    <property type="entry name" value="PIN-like_prokaryotic"/>
</dbReference>
<gene>
    <name evidence="1" type="ORF">DP116_16030</name>
</gene>
<dbReference type="EMBL" id="QMEB01000121">
    <property type="protein sequence ID" value="NMG20884.1"/>
    <property type="molecule type" value="Genomic_DNA"/>
</dbReference>
<evidence type="ECO:0000313" key="1">
    <source>
        <dbReference type="EMBL" id="NMG20884.1"/>
    </source>
</evidence>
<dbReference type="PANTHER" id="PTHR39550:SF1">
    <property type="entry name" value="SLL0658 PROTEIN"/>
    <property type="match status" value="1"/>
</dbReference>
<dbReference type="RefSeq" id="WP_169156141.1">
    <property type="nucleotide sequence ID" value="NZ_CAWPJE010000113.1"/>
</dbReference>
<evidence type="ECO:0000313" key="2">
    <source>
        <dbReference type="Proteomes" id="UP000718564"/>
    </source>
</evidence>
<protein>
    <submittedName>
        <fullName evidence="1">DUF3368 domain-containing protein</fullName>
    </submittedName>
</protein>